<evidence type="ECO:0000256" key="1">
    <source>
        <dbReference type="SAM" id="MobiDB-lite"/>
    </source>
</evidence>
<accession>R0LCF9</accession>
<reference evidence="3" key="1">
    <citation type="journal article" date="2013" name="Nat. Genet.">
        <title>The duck genome and transcriptome provide insight into an avian influenza virus reservoir species.</title>
        <authorList>
            <person name="Huang Y."/>
            <person name="Li Y."/>
            <person name="Burt D.W."/>
            <person name="Chen H."/>
            <person name="Zhang Y."/>
            <person name="Qian W."/>
            <person name="Kim H."/>
            <person name="Gan S."/>
            <person name="Zhao Y."/>
            <person name="Li J."/>
            <person name="Yi K."/>
            <person name="Feng H."/>
            <person name="Zhu P."/>
            <person name="Li B."/>
            <person name="Liu Q."/>
            <person name="Fairley S."/>
            <person name="Magor K.E."/>
            <person name="Du Z."/>
            <person name="Hu X."/>
            <person name="Goodman L."/>
            <person name="Tafer H."/>
            <person name="Vignal A."/>
            <person name="Lee T."/>
            <person name="Kim K.W."/>
            <person name="Sheng Z."/>
            <person name="An Y."/>
            <person name="Searle S."/>
            <person name="Herrero J."/>
            <person name="Groenen M.A."/>
            <person name="Crooijmans R.P."/>
            <person name="Faraut T."/>
            <person name="Cai Q."/>
            <person name="Webster R.G."/>
            <person name="Aldridge J.R."/>
            <person name="Warren W.C."/>
            <person name="Bartschat S."/>
            <person name="Kehr S."/>
            <person name="Marz M."/>
            <person name="Stadler P.F."/>
            <person name="Smith J."/>
            <person name="Kraus R.H."/>
            <person name="Zhao Y."/>
            <person name="Ren L."/>
            <person name="Fei J."/>
            <person name="Morisson M."/>
            <person name="Kaiser P."/>
            <person name="Griffin D.K."/>
            <person name="Rao M."/>
            <person name="Pitel F."/>
            <person name="Wang J."/>
            <person name="Li N."/>
        </authorList>
    </citation>
    <scope>NUCLEOTIDE SEQUENCE [LARGE SCALE GENOMIC DNA]</scope>
</reference>
<organism evidence="2 3">
    <name type="scientific">Anas platyrhynchos</name>
    <name type="common">Mallard</name>
    <name type="synonym">Anas boschas</name>
    <dbReference type="NCBI Taxonomy" id="8839"/>
    <lineage>
        <taxon>Eukaryota</taxon>
        <taxon>Metazoa</taxon>
        <taxon>Chordata</taxon>
        <taxon>Craniata</taxon>
        <taxon>Vertebrata</taxon>
        <taxon>Euteleostomi</taxon>
        <taxon>Archelosauria</taxon>
        <taxon>Archosauria</taxon>
        <taxon>Dinosauria</taxon>
        <taxon>Saurischia</taxon>
        <taxon>Theropoda</taxon>
        <taxon>Coelurosauria</taxon>
        <taxon>Aves</taxon>
        <taxon>Neognathae</taxon>
        <taxon>Galloanserae</taxon>
        <taxon>Anseriformes</taxon>
        <taxon>Anatidae</taxon>
        <taxon>Anatinae</taxon>
        <taxon>Anas</taxon>
    </lineage>
</organism>
<feature type="compositionally biased region" description="Polar residues" evidence="1">
    <location>
        <begin position="103"/>
        <end position="112"/>
    </location>
</feature>
<dbReference type="Proteomes" id="UP000296049">
    <property type="component" value="Unassembled WGS sequence"/>
</dbReference>
<protein>
    <submittedName>
        <fullName evidence="2">Uncharacterized protein</fullName>
    </submittedName>
</protein>
<sequence length="112" mass="12135">MGAYSPATEKDTYNIFQQFLIWTSGKQQQAVTLQEDLSLEKKPISCRLHSADYDTSISNGACQKALPAAITETSGSRQKAVEQNLCPTSPPTHAALRGGGKSESPQLHQKQS</sequence>
<feature type="region of interest" description="Disordered" evidence="1">
    <location>
        <begin position="73"/>
        <end position="112"/>
    </location>
</feature>
<name>R0LCF9_ANAPL</name>
<dbReference type="AlphaFoldDB" id="R0LCF9"/>
<gene>
    <name evidence="2" type="ORF">Anapl_00638</name>
</gene>
<evidence type="ECO:0000313" key="2">
    <source>
        <dbReference type="EMBL" id="EOB03349.1"/>
    </source>
</evidence>
<proteinExistence type="predicted"/>
<dbReference type="EMBL" id="KB742873">
    <property type="protein sequence ID" value="EOB03349.1"/>
    <property type="molecule type" value="Genomic_DNA"/>
</dbReference>
<evidence type="ECO:0000313" key="3">
    <source>
        <dbReference type="Proteomes" id="UP000296049"/>
    </source>
</evidence>
<keyword evidence="3" id="KW-1185">Reference proteome</keyword>